<evidence type="ECO:0000256" key="2">
    <source>
        <dbReference type="SAM" id="Phobius"/>
    </source>
</evidence>
<reference evidence="3" key="1">
    <citation type="submission" date="2022-11" db="EMBL/GenBank/DDBJ databases">
        <authorList>
            <person name="Hyden B.L."/>
            <person name="Feng K."/>
            <person name="Yates T."/>
            <person name="Jawdy S."/>
            <person name="Smart L.B."/>
            <person name="Muchero W."/>
        </authorList>
    </citation>
    <scope>NUCLEOTIDE SEQUENCE</scope>
    <source>
        <tissue evidence="3">Shoot tip</tissue>
    </source>
</reference>
<organism evidence="3 4">
    <name type="scientific">Salix purpurea</name>
    <name type="common">Purple osier willow</name>
    <dbReference type="NCBI Taxonomy" id="77065"/>
    <lineage>
        <taxon>Eukaryota</taxon>
        <taxon>Viridiplantae</taxon>
        <taxon>Streptophyta</taxon>
        <taxon>Embryophyta</taxon>
        <taxon>Tracheophyta</taxon>
        <taxon>Spermatophyta</taxon>
        <taxon>Magnoliopsida</taxon>
        <taxon>eudicotyledons</taxon>
        <taxon>Gunneridae</taxon>
        <taxon>Pentapetalae</taxon>
        <taxon>rosids</taxon>
        <taxon>fabids</taxon>
        <taxon>Malpighiales</taxon>
        <taxon>Salicaceae</taxon>
        <taxon>Saliceae</taxon>
        <taxon>Salix</taxon>
    </lineage>
</organism>
<keyword evidence="2" id="KW-0812">Transmembrane</keyword>
<reference evidence="3" key="2">
    <citation type="journal article" date="2023" name="Int. J. Mol. Sci.">
        <title>De Novo Assembly and Annotation of 11 Diverse Shrub Willow (Salix) Genomes Reveals Novel Gene Organization in Sex-Linked Regions.</title>
        <authorList>
            <person name="Hyden B."/>
            <person name="Feng K."/>
            <person name="Yates T.B."/>
            <person name="Jawdy S."/>
            <person name="Cereghino C."/>
            <person name="Smart L.B."/>
            <person name="Muchero W."/>
        </authorList>
    </citation>
    <scope>NUCLEOTIDE SEQUENCE</scope>
    <source>
        <tissue evidence="3">Shoot tip</tissue>
    </source>
</reference>
<evidence type="ECO:0000256" key="1">
    <source>
        <dbReference type="SAM" id="MobiDB-lite"/>
    </source>
</evidence>
<accession>A0A9Q0TWK6</accession>
<dbReference type="AlphaFoldDB" id="A0A9Q0TWK6"/>
<feature type="compositionally biased region" description="Basic and acidic residues" evidence="1">
    <location>
        <begin position="60"/>
        <end position="72"/>
    </location>
</feature>
<evidence type="ECO:0000313" key="3">
    <source>
        <dbReference type="EMBL" id="KAJ6719167.1"/>
    </source>
</evidence>
<comment type="caution">
    <text evidence="3">The sequence shown here is derived from an EMBL/GenBank/DDBJ whole genome shotgun (WGS) entry which is preliminary data.</text>
</comment>
<dbReference type="EMBL" id="JAPFFK010000014">
    <property type="protein sequence ID" value="KAJ6719167.1"/>
    <property type="molecule type" value="Genomic_DNA"/>
</dbReference>
<keyword evidence="4" id="KW-1185">Reference proteome</keyword>
<protein>
    <submittedName>
        <fullName evidence="3">Uncharacterized protein</fullName>
    </submittedName>
</protein>
<feature type="transmembrane region" description="Helical" evidence="2">
    <location>
        <begin position="26"/>
        <end position="46"/>
    </location>
</feature>
<proteinExistence type="predicted"/>
<sequence>MINIFSPFPLHNPIKISIPIEKIKKFLPSLILVASFVSLFICFTLYHQQSRNHEGASITQEEKQRNDPVLRS</sequence>
<evidence type="ECO:0000313" key="4">
    <source>
        <dbReference type="Proteomes" id="UP001151532"/>
    </source>
</evidence>
<dbReference type="Proteomes" id="UP001151532">
    <property type="component" value="Chromosome 10"/>
</dbReference>
<gene>
    <name evidence="3" type="ORF">OIU79_006930</name>
</gene>
<keyword evidence="2" id="KW-0472">Membrane</keyword>
<feature type="region of interest" description="Disordered" evidence="1">
    <location>
        <begin position="51"/>
        <end position="72"/>
    </location>
</feature>
<name>A0A9Q0TWK6_SALPP</name>
<keyword evidence="2" id="KW-1133">Transmembrane helix</keyword>